<name>E3KMB8_PUCGT</name>
<dbReference type="KEGG" id="pgr:PGTG_11799"/>
<sequence>MDWKLGWRIVASDWARWPGSHHADGQARAQSLFCDPEAERHRKMHQPDAPPAT</sequence>
<accession>E3KMB8</accession>
<gene>
    <name evidence="1" type="ORF">PGTG_11799</name>
</gene>
<reference key="1">
    <citation type="submission" date="2007-01" db="EMBL/GenBank/DDBJ databases">
        <title>The Genome Sequence of Puccinia graminis f. sp. tritici Strain CRL 75-36-700-3.</title>
        <authorList>
            <consortium name="The Broad Institute Genome Sequencing Platform"/>
            <person name="Birren B."/>
            <person name="Lander E."/>
            <person name="Galagan J."/>
            <person name="Nusbaum C."/>
            <person name="Devon K."/>
            <person name="Cuomo C."/>
            <person name="Jaffe D."/>
            <person name="Butler J."/>
            <person name="Alvarez P."/>
            <person name="Gnerre S."/>
            <person name="Grabherr M."/>
            <person name="Mauceli E."/>
            <person name="Brockman W."/>
            <person name="Young S."/>
            <person name="LaButti K."/>
            <person name="Sykes S."/>
            <person name="DeCaprio D."/>
            <person name="Crawford M."/>
            <person name="Koehrsen M."/>
            <person name="Engels R."/>
            <person name="Montgomery P."/>
            <person name="Pearson M."/>
            <person name="Howarth C."/>
            <person name="Larson L."/>
            <person name="White J."/>
            <person name="Zeng Q."/>
            <person name="Kodira C."/>
            <person name="Yandava C."/>
            <person name="Alvarado L."/>
            <person name="O'Leary S."/>
            <person name="Szabo L."/>
            <person name="Dean R."/>
            <person name="Schein J."/>
        </authorList>
    </citation>
    <scope>NUCLEOTIDE SEQUENCE</scope>
    <source>
        <strain>CRL 75-36-700-3</strain>
    </source>
</reference>
<organism evidence="1 2">
    <name type="scientific">Puccinia graminis f. sp. tritici (strain CRL 75-36-700-3 / race SCCL)</name>
    <name type="common">Black stem rust fungus</name>
    <dbReference type="NCBI Taxonomy" id="418459"/>
    <lineage>
        <taxon>Eukaryota</taxon>
        <taxon>Fungi</taxon>
        <taxon>Dikarya</taxon>
        <taxon>Basidiomycota</taxon>
        <taxon>Pucciniomycotina</taxon>
        <taxon>Pucciniomycetes</taxon>
        <taxon>Pucciniales</taxon>
        <taxon>Pucciniaceae</taxon>
        <taxon>Puccinia</taxon>
    </lineage>
</organism>
<evidence type="ECO:0000313" key="2">
    <source>
        <dbReference type="Proteomes" id="UP000008783"/>
    </source>
</evidence>
<dbReference type="AlphaFoldDB" id="E3KMB8"/>
<protein>
    <submittedName>
        <fullName evidence="1">Uncharacterized protein</fullName>
    </submittedName>
</protein>
<dbReference type="RefSeq" id="XP_003329862.2">
    <property type="nucleotide sequence ID" value="XM_003329814.2"/>
</dbReference>
<keyword evidence="2" id="KW-1185">Reference proteome</keyword>
<dbReference type="GeneID" id="10543994"/>
<dbReference type="HOGENOM" id="CLU_3069764_0_0_1"/>
<dbReference type="InParanoid" id="E3KMB8"/>
<dbReference type="EMBL" id="DS178295">
    <property type="protein sequence ID" value="EFP85443.2"/>
    <property type="molecule type" value="Genomic_DNA"/>
</dbReference>
<dbReference type="OrthoDB" id="10444325at2759"/>
<proteinExistence type="predicted"/>
<dbReference type="Proteomes" id="UP000008783">
    <property type="component" value="Unassembled WGS sequence"/>
</dbReference>
<reference evidence="2" key="2">
    <citation type="journal article" date="2011" name="Proc. Natl. Acad. Sci. U.S.A.">
        <title>Obligate biotrophy features unraveled by the genomic analysis of rust fungi.</title>
        <authorList>
            <person name="Duplessis S."/>
            <person name="Cuomo C.A."/>
            <person name="Lin Y.-C."/>
            <person name="Aerts A."/>
            <person name="Tisserant E."/>
            <person name="Veneault-Fourrey C."/>
            <person name="Joly D.L."/>
            <person name="Hacquard S."/>
            <person name="Amselem J."/>
            <person name="Cantarel B.L."/>
            <person name="Chiu R."/>
            <person name="Coutinho P.M."/>
            <person name="Feau N."/>
            <person name="Field M."/>
            <person name="Frey P."/>
            <person name="Gelhaye E."/>
            <person name="Goldberg J."/>
            <person name="Grabherr M.G."/>
            <person name="Kodira C.D."/>
            <person name="Kohler A."/>
            <person name="Kuees U."/>
            <person name="Lindquist E.A."/>
            <person name="Lucas S.M."/>
            <person name="Mago R."/>
            <person name="Mauceli E."/>
            <person name="Morin E."/>
            <person name="Murat C."/>
            <person name="Pangilinan J.L."/>
            <person name="Park R."/>
            <person name="Pearson M."/>
            <person name="Quesneville H."/>
            <person name="Rouhier N."/>
            <person name="Sakthikumar S."/>
            <person name="Salamov A.A."/>
            <person name="Schmutz J."/>
            <person name="Selles B."/>
            <person name="Shapiro H."/>
            <person name="Tanguay P."/>
            <person name="Tuskan G.A."/>
            <person name="Henrissat B."/>
            <person name="Van de Peer Y."/>
            <person name="Rouze P."/>
            <person name="Ellis J.G."/>
            <person name="Dodds P.N."/>
            <person name="Schein J.E."/>
            <person name="Zhong S."/>
            <person name="Hamelin R.C."/>
            <person name="Grigoriev I.V."/>
            <person name="Szabo L.J."/>
            <person name="Martin F."/>
        </authorList>
    </citation>
    <scope>NUCLEOTIDE SEQUENCE [LARGE SCALE GENOMIC DNA]</scope>
    <source>
        <strain evidence="2">CRL 75-36-700-3 / race SCCL</strain>
    </source>
</reference>
<dbReference type="VEuPathDB" id="FungiDB:PGTG_11799"/>
<evidence type="ECO:0000313" key="1">
    <source>
        <dbReference type="EMBL" id="EFP85443.2"/>
    </source>
</evidence>